<sequence length="187" mass="19432">MRKTGSIGPAAVIAAGFFSTMAALGGAWAGDSVSGKVRVLNGDTLIVGGQVVGLYGVVAPGLKQTCLNAKAQSYACGTVAAKALAAHLRDATVTCRIRETDSYGRAISVCLRDKEDLSAWLAEKGLAMADRRTGQAAYVGAETLAWGKRLGLWAGSFEDPTNRPRTAYNRANAVANAAADIDKLDAR</sequence>
<dbReference type="EMBL" id="BPRE01000023">
    <property type="protein sequence ID" value="GJE78324.1"/>
    <property type="molecule type" value="Genomic_DNA"/>
</dbReference>
<dbReference type="SUPFAM" id="SSF50199">
    <property type="entry name" value="Staphylococcal nuclease"/>
    <property type="match status" value="1"/>
</dbReference>
<reference evidence="2" key="1">
    <citation type="journal article" date="2021" name="Front. Microbiol.">
        <title>Comprehensive Comparative Genomics and Phenotyping of Methylobacterium Species.</title>
        <authorList>
            <person name="Alessa O."/>
            <person name="Ogura Y."/>
            <person name="Fujitani Y."/>
            <person name="Takami H."/>
            <person name="Hayashi T."/>
            <person name="Sahin N."/>
            <person name="Tani A."/>
        </authorList>
    </citation>
    <scope>NUCLEOTIDE SEQUENCE</scope>
    <source>
        <strain evidence="2">DSM 14458</strain>
    </source>
</reference>
<organism evidence="2 3">
    <name type="scientific">Methylorubrum suomiense</name>
    <dbReference type="NCBI Taxonomy" id="144191"/>
    <lineage>
        <taxon>Bacteria</taxon>
        <taxon>Pseudomonadati</taxon>
        <taxon>Pseudomonadota</taxon>
        <taxon>Alphaproteobacteria</taxon>
        <taxon>Hyphomicrobiales</taxon>
        <taxon>Methylobacteriaceae</taxon>
        <taxon>Methylorubrum</taxon>
    </lineage>
</organism>
<reference evidence="2" key="2">
    <citation type="submission" date="2021-08" db="EMBL/GenBank/DDBJ databases">
        <authorList>
            <person name="Tani A."/>
            <person name="Ola A."/>
            <person name="Ogura Y."/>
            <person name="Katsura K."/>
            <person name="Hayashi T."/>
        </authorList>
    </citation>
    <scope>NUCLEOTIDE SEQUENCE</scope>
    <source>
        <strain evidence="2">DSM 14458</strain>
    </source>
</reference>
<keyword evidence="3" id="KW-1185">Reference proteome</keyword>
<dbReference type="Gene3D" id="2.40.50.90">
    <property type="match status" value="1"/>
</dbReference>
<evidence type="ECO:0000313" key="3">
    <source>
        <dbReference type="Proteomes" id="UP001055093"/>
    </source>
</evidence>
<dbReference type="SMART" id="SM00318">
    <property type="entry name" value="SNc"/>
    <property type="match status" value="1"/>
</dbReference>
<comment type="caution">
    <text evidence="2">The sequence shown here is derived from an EMBL/GenBank/DDBJ whole genome shotgun (WGS) entry which is preliminary data.</text>
</comment>
<proteinExistence type="predicted"/>
<dbReference type="Proteomes" id="UP001055093">
    <property type="component" value="Unassembled WGS sequence"/>
</dbReference>
<gene>
    <name evidence="2" type="ORF">BGCPKDLD_4939</name>
</gene>
<feature type="domain" description="TNase-like" evidence="1">
    <location>
        <begin position="38"/>
        <end position="155"/>
    </location>
</feature>
<dbReference type="InterPro" id="IPR016071">
    <property type="entry name" value="Staphylococal_nuclease_OB-fold"/>
</dbReference>
<protein>
    <recommendedName>
        <fullName evidence="1">TNase-like domain-containing protein</fullName>
    </recommendedName>
</protein>
<evidence type="ECO:0000313" key="2">
    <source>
        <dbReference type="EMBL" id="GJE78324.1"/>
    </source>
</evidence>
<dbReference type="Pfam" id="PF00565">
    <property type="entry name" value="SNase"/>
    <property type="match status" value="1"/>
</dbReference>
<dbReference type="InterPro" id="IPR035437">
    <property type="entry name" value="SNase_OB-fold_sf"/>
</dbReference>
<evidence type="ECO:0000259" key="1">
    <source>
        <dbReference type="PROSITE" id="PS50830"/>
    </source>
</evidence>
<name>A0ABQ4V4B7_9HYPH</name>
<dbReference type="RefSeq" id="WP_238308780.1">
    <property type="nucleotide sequence ID" value="NZ_BPRE01000023.1"/>
</dbReference>
<accession>A0ABQ4V4B7</accession>
<dbReference type="PROSITE" id="PS50830">
    <property type="entry name" value="TNASE_3"/>
    <property type="match status" value="1"/>
</dbReference>